<feature type="transmembrane region" description="Helical" evidence="1">
    <location>
        <begin position="93"/>
        <end position="119"/>
    </location>
</feature>
<accession>A0A1I3E6M3</accession>
<reference evidence="3" key="1">
    <citation type="submission" date="2016-10" db="EMBL/GenBank/DDBJ databases">
        <authorList>
            <person name="Varghese N."/>
            <person name="Submissions S."/>
        </authorList>
    </citation>
    <scope>NUCLEOTIDE SEQUENCE [LARGE SCALE GENOMIC DNA]</scope>
    <source>
        <strain evidence="3">DSM 26348</strain>
    </source>
</reference>
<keyword evidence="1" id="KW-0472">Membrane</keyword>
<feature type="transmembrane region" description="Helical" evidence="1">
    <location>
        <begin position="60"/>
        <end position="81"/>
    </location>
</feature>
<feature type="transmembrane region" description="Helical" evidence="1">
    <location>
        <begin position="20"/>
        <end position="40"/>
    </location>
</feature>
<proteinExistence type="predicted"/>
<evidence type="ECO:0008006" key="4">
    <source>
        <dbReference type="Google" id="ProtNLM"/>
    </source>
</evidence>
<keyword evidence="1" id="KW-1133">Transmembrane helix</keyword>
<dbReference type="Proteomes" id="UP000199518">
    <property type="component" value="Unassembled WGS sequence"/>
</dbReference>
<dbReference type="AlphaFoldDB" id="A0A1I3E6M3"/>
<dbReference type="STRING" id="1576369.SAMN05421753_104101"/>
<dbReference type="EMBL" id="FOQD01000004">
    <property type="protein sequence ID" value="SFH94605.1"/>
    <property type="molecule type" value="Genomic_DNA"/>
</dbReference>
<evidence type="ECO:0000313" key="3">
    <source>
        <dbReference type="Proteomes" id="UP000199518"/>
    </source>
</evidence>
<gene>
    <name evidence="2" type="ORF">SAMN05421753_104101</name>
</gene>
<dbReference type="RefSeq" id="WP_175517204.1">
    <property type="nucleotide sequence ID" value="NZ_FOQD01000004.1"/>
</dbReference>
<evidence type="ECO:0000313" key="2">
    <source>
        <dbReference type="EMBL" id="SFH94605.1"/>
    </source>
</evidence>
<evidence type="ECO:0000256" key="1">
    <source>
        <dbReference type="SAM" id="Phobius"/>
    </source>
</evidence>
<keyword evidence="3" id="KW-1185">Reference proteome</keyword>
<keyword evidence="1" id="KW-0812">Transmembrane</keyword>
<name>A0A1I3E6M3_9PLAN</name>
<feature type="transmembrane region" description="Helical" evidence="1">
    <location>
        <begin position="176"/>
        <end position="204"/>
    </location>
</feature>
<protein>
    <recommendedName>
        <fullName evidence="4">DUF4386 family protein</fullName>
    </recommendedName>
</protein>
<feature type="transmembrane region" description="Helical" evidence="1">
    <location>
        <begin position="139"/>
        <end position="164"/>
    </location>
</feature>
<organism evidence="2 3">
    <name type="scientific">Planctomicrobium piriforme</name>
    <dbReference type="NCBI Taxonomy" id="1576369"/>
    <lineage>
        <taxon>Bacteria</taxon>
        <taxon>Pseudomonadati</taxon>
        <taxon>Planctomycetota</taxon>
        <taxon>Planctomycetia</taxon>
        <taxon>Planctomycetales</taxon>
        <taxon>Planctomycetaceae</taxon>
        <taxon>Planctomicrobium</taxon>
    </lineage>
</organism>
<sequence>MNMPSEESRQPPAAPRGIALSGILFSILFTSSLVLLRLAVPADPTDSGAWLASPRFRQLVGISLNLVPFAGIAFLWFMGVLRNLVGPLEDRFFATVFLGSGFLFVAMLFAAAGIARSLLDSFSTALPGHSETYRFGREAAYVLMNTFGMRMAAVFMFVTSTICLRTGVLSRPVSQTGFACGVLLLLGITVVPWVGLIFPLWVLLVSISMLLTPPVQRCTLNGERTEFSNSPPSIQDQPR</sequence>